<evidence type="ECO:0000313" key="5">
    <source>
        <dbReference type="Proteomes" id="UP000190130"/>
    </source>
</evidence>
<dbReference type="OrthoDB" id="8163161at2"/>
<dbReference type="EMBL" id="FUYX01000017">
    <property type="protein sequence ID" value="SKC13186.1"/>
    <property type="molecule type" value="Genomic_DNA"/>
</dbReference>
<dbReference type="AlphaFoldDB" id="A0A0Q3M7T8"/>
<feature type="compositionally biased region" description="Basic and acidic residues" evidence="1">
    <location>
        <begin position="40"/>
        <end position="52"/>
    </location>
</feature>
<keyword evidence="4" id="KW-1185">Reference proteome</keyword>
<evidence type="ECO:0000313" key="4">
    <source>
        <dbReference type="Proteomes" id="UP000051562"/>
    </source>
</evidence>
<evidence type="ECO:0000256" key="1">
    <source>
        <dbReference type="SAM" id="MobiDB-lite"/>
    </source>
</evidence>
<name>A0A0Q3M7T8_9HYPH</name>
<organism evidence="2 4">
    <name type="scientific">Bosea thiooxidans</name>
    <dbReference type="NCBI Taxonomy" id="53254"/>
    <lineage>
        <taxon>Bacteria</taxon>
        <taxon>Pseudomonadati</taxon>
        <taxon>Pseudomonadota</taxon>
        <taxon>Alphaproteobacteria</taxon>
        <taxon>Hyphomicrobiales</taxon>
        <taxon>Boseaceae</taxon>
        <taxon>Bosea</taxon>
    </lineage>
</organism>
<evidence type="ECO:0000313" key="2">
    <source>
        <dbReference type="EMBL" id="KQK31857.1"/>
    </source>
</evidence>
<sequence length="81" mass="8884">MTISNHAEYRAAVERASALGDAPRGSPQAEELQRLTAEIRRWDEDHKGENAHGPEPADGLLRPDDLPFSGLPGNLGKLRKE</sequence>
<evidence type="ECO:0000313" key="3">
    <source>
        <dbReference type="EMBL" id="SKC13186.1"/>
    </source>
</evidence>
<reference evidence="3 5" key="2">
    <citation type="submission" date="2017-02" db="EMBL/GenBank/DDBJ databases">
        <authorList>
            <person name="Peterson S.W."/>
        </authorList>
    </citation>
    <scope>NUCLEOTIDE SEQUENCE [LARGE SCALE GENOMIC DNA]</scope>
    <source>
        <strain evidence="3 5">DSM 9653</strain>
    </source>
</reference>
<feature type="region of interest" description="Disordered" evidence="1">
    <location>
        <begin position="40"/>
        <end position="81"/>
    </location>
</feature>
<dbReference type="Proteomes" id="UP000190130">
    <property type="component" value="Unassembled WGS sequence"/>
</dbReference>
<reference evidence="2 4" key="1">
    <citation type="submission" date="2015-10" db="EMBL/GenBank/DDBJ databases">
        <title>Draft genome of Bosea thiooxidans.</title>
        <authorList>
            <person name="Wang X."/>
        </authorList>
    </citation>
    <scope>NUCLEOTIDE SEQUENCE [LARGE SCALE GENOMIC DNA]</scope>
    <source>
        <strain evidence="2 4">CGMCC 9174</strain>
    </source>
</reference>
<dbReference type="RefSeq" id="WP_055726820.1">
    <property type="nucleotide sequence ID" value="NZ_FUYX01000017.1"/>
</dbReference>
<dbReference type="EMBL" id="LMAR01000011">
    <property type="protein sequence ID" value="KQK31857.1"/>
    <property type="molecule type" value="Genomic_DNA"/>
</dbReference>
<accession>A0A0Q3M7T8</accession>
<protein>
    <submittedName>
        <fullName evidence="2">Uncharacterized protein</fullName>
    </submittedName>
</protein>
<dbReference type="Proteomes" id="UP000051562">
    <property type="component" value="Unassembled WGS sequence"/>
</dbReference>
<proteinExistence type="predicted"/>
<dbReference type="STRING" id="53254.SAMN05660750_04545"/>
<gene>
    <name evidence="2" type="ORF">ARD30_08950</name>
    <name evidence="3" type="ORF">SAMN05660750_04545</name>
</gene>